<protein>
    <submittedName>
        <fullName evidence="8">PHP domain-containing protein</fullName>
    </submittedName>
</protein>
<dbReference type="PANTHER" id="PTHR32294">
    <property type="entry name" value="DNA POLYMERASE III SUBUNIT ALPHA"/>
    <property type="match status" value="1"/>
</dbReference>
<sequence length="780" mass="87963">MNKSNNQGNNKAIAASEYGQATRVEFRLYTADHRGERGMHFDSCIKQATDQGTKRIGIVGRGEVHSFIAAEKIARQEQLHLLYGLELTIWSETQETSCIFYVLNKTGKRHLFELISSLDGQHSSPIRKDCLTKSREGLLIANTGLDNELMKAALTKTKEEVEDVAGFYDIIQLHPITDDNQFIIDGVIYSFDQIEQAQRRLLEAGERLNKWVIAVGNGEQYESTEVMLNNFQHLGPEKAFELAVTNTCQLAAQFEAVEIIPRHRLYPTLEGEEAQLRSLCYSSAARMYGSSLPDPVISRLELELGGIIDNGYASAYLISGDIARHAKSWGDTVTARGSAGSSLVAYCLGLTEINPLLPHYRCNACRHNEWVHDASGNGADLPDKVCPRCGETMVGDGHAIPCEMFMGLSYDRPPNMDLYIPRPSQARILRLLEEQFGNERILYAGTLNYHGIFILPANRKAEDLTPVIIDKCQGQMRKTSYFDYRELEPVLFKLDLLEHRDAGFFTLMSKLTGVDPAMIPMNDVNVLSLFRSSEALGICSQQRQAGAAVYGIPEMQVDFVRDMLGELQPTTYNDLLQICGLSHGNGAWEGNAQELLRSSDLKLQSVLAFREDVMSKLIEWGIPKDLAYRITEHVRRGQGIPEDKLEGLAQYPIPVWFFDACKKIKYLFPKAQAAIYVWAAIRYAYYKLNHPLEFYAVYFTMNEHYFDFELCMGGLEAIEMKLQQLEKQRLSDPEAIKEPILLVAAEMHARGMWFGKDPDTGGYIVENNQHRISIPVSDQF</sequence>
<dbReference type="InterPro" id="IPR004013">
    <property type="entry name" value="PHP_dom"/>
</dbReference>
<dbReference type="PANTHER" id="PTHR32294:SF5">
    <property type="entry name" value="DNA POLYMERASE III POLC-TYPE"/>
    <property type="match status" value="1"/>
</dbReference>
<keyword evidence="9" id="KW-1185">Reference proteome</keyword>
<organism evidence="8 9">
    <name type="scientific">Paenibacillus vulneris</name>
    <dbReference type="NCBI Taxonomy" id="1133364"/>
    <lineage>
        <taxon>Bacteria</taxon>
        <taxon>Bacillati</taxon>
        <taxon>Bacillota</taxon>
        <taxon>Bacilli</taxon>
        <taxon>Bacillales</taxon>
        <taxon>Paenibacillaceae</taxon>
        <taxon>Paenibacillus</taxon>
    </lineage>
</organism>
<evidence type="ECO:0000256" key="3">
    <source>
        <dbReference type="ARBA" id="ARBA00022705"/>
    </source>
</evidence>
<keyword evidence="2" id="KW-0548">Nucleotidyltransferase</keyword>
<feature type="domain" description="DNA polymerase III alpha subunit finger" evidence="7">
    <location>
        <begin position="512"/>
        <end position="614"/>
    </location>
</feature>
<accession>A0ABW3USC2</accession>
<evidence type="ECO:0000256" key="2">
    <source>
        <dbReference type="ARBA" id="ARBA00022695"/>
    </source>
</evidence>
<evidence type="ECO:0000313" key="8">
    <source>
        <dbReference type="EMBL" id="MFD1222520.1"/>
    </source>
</evidence>
<evidence type="ECO:0000313" key="9">
    <source>
        <dbReference type="Proteomes" id="UP001597180"/>
    </source>
</evidence>
<dbReference type="InterPro" id="IPR040982">
    <property type="entry name" value="DNA_pol3_finger"/>
</dbReference>
<reference evidence="9" key="1">
    <citation type="journal article" date="2019" name="Int. J. Syst. Evol. Microbiol.">
        <title>The Global Catalogue of Microorganisms (GCM) 10K type strain sequencing project: providing services to taxonomists for standard genome sequencing and annotation.</title>
        <authorList>
            <consortium name="The Broad Institute Genomics Platform"/>
            <consortium name="The Broad Institute Genome Sequencing Center for Infectious Disease"/>
            <person name="Wu L."/>
            <person name="Ma J."/>
        </authorList>
    </citation>
    <scope>NUCLEOTIDE SEQUENCE [LARGE SCALE GENOMIC DNA]</scope>
    <source>
        <strain evidence="9">CCUG 53270</strain>
    </source>
</reference>
<dbReference type="Gene3D" id="3.30.1900.20">
    <property type="match status" value="1"/>
</dbReference>
<dbReference type="InterPro" id="IPR012337">
    <property type="entry name" value="RNaseH-like_sf"/>
</dbReference>
<comment type="caution">
    <text evidence="8">The sequence shown here is derived from an EMBL/GenBank/DDBJ whole genome shotgun (WGS) entry which is preliminary data.</text>
</comment>
<dbReference type="Pfam" id="PF07733">
    <property type="entry name" value="DNA_pol3_alpha"/>
    <property type="match status" value="1"/>
</dbReference>
<evidence type="ECO:0000256" key="1">
    <source>
        <dbReference type="ARBA" id="ARBA00022679"/>
    </source>
</evidence>
<evidence type="ECO:0000259" key="7">
    <source>
        <dbReference type="Pfam" id="PF17657"/>
    </source>
</evidence>
<dbReference type="Gene3D" id="1.10.150.700">
    <property type="entry name" value="PolC, middle finger domain"/>
    <property type="match status" value="1"/>
</dbReference>
<keyword evidence="3" id="KW-0235">DNA replication</keyword>
<dbReference type="InterPro" id="IPR004805">
    <property type="entry name" value="DnaE2/DnaE/PolC"/>
</dbReference>
<evidence type="ECO:0000256" key="4">
    <source>
        <dbReference type="ARBA" id="ARBA00022932"/>
    </source>
</evidence>
<dbReference type="EMBL" id="JBHTLU010000031">
    <property type="protein sequence ID" value="MFD1222520.1"/>
    <property type="molecule type" value="Genomic_DNA"/>
</dbReference>
<dbReference type="Gene3D" id="3.20.20.140">
    <property type="entry name" value="Metal-dependent hydrolases"/>
    <property type="match status" value="1"/>
</dbReference>
<dbReference type="InterPro" id="IPR044923">
    <property type="entry name" value="PolC_middle_finger_sf"/>
</dbReference>
<dbReference type="Gene3D" id="6.10.140.1510">
    <property type="match status" value="1"/>
</dbReference>
<dbReference type="RefSeq" id="WP_345588117.1">
    <property type="nucleotide sequence ID" value="NZ_BAABJG010000015.1"/>
</dbReference>
<dbReference type="Pfam" id="PF02811">
    <property type="entry name" value="PHP"/>
    <property type="match status" value="1"/>
</dbReference>
<dbReference type="Gene3D" id="1.10.150.870">
    <property type="match status" value="1"/>
</dbReference>
<evidence type="ECO:0000259" key="5">
    <source>
        <dbReference type="Pfam" id="PF02811"/>
    </source>
</evidence>
<name>A0ABW3USC2_9BACL</name>
<keyword evidence="4" id="KW-0239">DNA-directed DNA polymerase</keyword>
<dbReference type="SUPFAM" id="SSF53098">
    <property type="entry name" value="Ribonuclease H-like"/>
    <property type="match status" value="1"/>
</dbReference>
<dbReference type="Pfam" id="PF17657">
    <property type="entry name" value="DNA_pol3_finger"/>
    <property type="match status" value="1"/>
</dbReference>
<dbReference type="InterPro" id="IPR011708">
    <property type="entry name" value="DNA_pol3_alpha_NTPase_dom"/>
</dbReference>
<keyword evidence="1" id="KW-0808">Transferase</keyword>
<dbReference type="Proteomes" id="UP001597180">
    <property type="component" value="Unassembled WGS sequence"/>
</dbReference>
<feature type="domain" description="Bacterial DNA polymerase III alpha subunit NTPase" evidence="6">
    <location>
        <begin position="275"/>
        <end position="448"/>
    </location>
</feature>
<proteinExistence type="predicted"/>
<gene>
    <name evidence="8" type="ORF">ACFQ4B_20590</name>
</gene>
<evidence type="ECO:0000259" key="6">
    <source>
        <dbReference type="Pfam" id="PF07733"/>
    </source>
</evidence>
<feature type="domain" description="PHP" evidence="5">
    <location>
        <begin position="41"/>
        <end position="168"/>
    </location>
</feature>